<reference evidence="1" key="1">
    <citation type="journal article" date="2014" name="Int. J. Syst. Evol. Microbiol.">
        <title>Complete genome sequence of Corynebacterium casei LMG S-19264T (=DSM 44701T), isolated from a smear-ripened cheese.</title>
        <authorList>
            <consortium name="US DOE Joint Genome Institute (JGI-PGF)"/>
            <person name="Walter F."/>
            <person name="Albersmeier A."/>
            <person name="Kalinowski J."/>
            <person name="Ruckert C."/>
        </authorList>
    </citation>
    <scope>NUCLEOTIDE SEQUENCE</scope>
    <source>
        <strain evidence="1">VKM B-2748</strain>
    </source>
</reference>
<reference evidence="1" key="2">
    <citation type="submission" date="2023-01" db="EMBL/GenBank/DDBJ databases">
        <authorList>
            <person name="Sun Q."/>
            <person name="Evtushenko L."/>
        </authorList>
    </citation>
    <scope>NUCLEOTIDE SEQUENCE</scope>
    <source>
        <strain evidence="1">VKM B-2748</strain>
    </source>
</reference>
<evidence type="ECO:0000313" key="1">
    <source>
        <dbReference type="EMBL" id="GLK78600.1"/>
    </source>
</evidence>
<dbReference type="EMBL" id="BSFL01000001">
    <property type="protein sequence ID" value="GLK78600.1"/>
    <property type="molecule type" value="Genomic_DNA"/>
</dbReference>
<protein>
    <submittedName>
        <fullName evidence="1">Uncharacterized protein</fullName>
    </submittedName>
</protein>
<organism evidence="1 2">
    <name type="scientific">Methylopila turkensis</name>
    <dbReference type="NCBI Taxonomy" id="1437816"/>
    <lineage>
        <taxon>Bacteria</taxon>
        <taxon>Pseudomonadati</taxon>
        <taxon>Pseudomonadota</taxon>
        <taxon>Alphaproteobacteria</taxon>
        <taxon>Hyphomicrobiales</taxon>
        <taxon>Methylopilaceae</taxon>
        <taxon>Methylopila</taxon>
    </lineage>
</organism>
<dbReference type="Proteomes" id="UP001143309">
    <property type="component" value="Unassembled WGS sequence"/>
</dbReference>
<gene>
    <name evidence="1" type="ORF">GCM10008174_03410</name>
</gene>
<dbReference type="AlphaFoldDB" id="A0A9W6JJ32"/>
<name>A0A9W6JJ32_9HYPH</name>
<dbReference type="Pfam" id="PF13747">
    <property type="entry name" value="DUF4164"/>
    <property type="match status" value="1"/>
</dbReference>
<sequence length="135" mass="13751">MDGALRTIDAFSTGLLKSGLQRLATTSVSVAGVTAGEARKMGAFRVSDLDVALKRLDAALDAAEAAVGRALDAADAARAREEELNAFADDRLRLAGLLDEAAARAEAANEGDRELAARVDAAIAAVSAVLAEAEG</sequence>
<comment type="caution">
    <text evidence="1">The sequence shown here is derived from an EMBL/GenBank/DDBJ whole genome shotgun (WGS) entry which is preliminary data.</text>
</comment>
<accession>A0A9W6JJ32</accession>
<evidence type="ECO:0000313" key="2">
    <source>
        <dbReference type="Proteomes" id="UP001143309"/>
    </source>
</evidence>
<dbReference type="InterPro" id="IPR025310">
    <property type="entry name" value="DUF4164"/>
</dbReference>
<proteinExistence type="predicted"/>
<keyword evidence="2" id="KW-1185">Reference proteome</keyword>